<reference evidence="2 3" key="1">
    <citation type="submission" date="2015-12" db="EMBL/GenBank/DDBJ databases">
        <title>Draft genome sequence of Moniliophthora roreri, the causal agent of frosty pod rot of cacao.</title>
        <authorList>
            <person name="Aime M.C."/>
            <person name="Diaz-Valderrama J.R."/>
            <person name="Kijpornyongpan T."/>
            <person name="Phillips-Mora W."/>
        </authorList>
    </citation>
    <scope>NUCLEOTIDE SEQUENCE [LARGE SCALE GENOMIC DNA]</scope>
    <source>
        <strain evidence="2 3">MCA 2952</strain>
    </source>
</reference>
<gene>
    <name evidence="2" type="ORF">WG66_8045</name>
</gene>
<dbReference type="Gene3D" id="3.80.10.10">
    <property type="entry name" value="Ribonuclease Inhibitor"/>
    <property type="match status" value="1"/>
</dbReference>
<feature type="compositionally biased region" description="Polar residues" evidence="1">
    <location>
        <begin position="44"/>
        <end position="57"/>
    </location>
</feature>
<name>A0A0W0FT13_MONRR</name>
<dbReference type="AlphaFoldDB" id="A0A0W0FT13"/>
<dbReference type="Proteomes" id="UP000054988">
    <property type="component" value="Unassembled WGS sequence"/>
</dbReference>
<organism evidence="2 3">
    <name type="scientific">Moniliophthora roreri</name>
    <name type="common">Frosty pod rot fungus</name>
    <name type="synonym">Monilia roreri</name>
    <dbReference type="NCBI Taxonomy" id="221103"/>
    <lineage>
        <taxon>Eukaryota</taxon>
        <taxon>Fungi</taxon>
        <taxon>Dikarya</taxon>
        <taxon>Basidiomycota</taxon>
        <taxon>Agaricomycotina</taxon>
        <taxon>Agaricomycetes</taxon>
        <taxon>Agaricomycetidae</taxon>
        <taxon>Agaricales</taxon>
        <taxon>Marasmiineae</taxon>
        <taxon>Marasmiaceae</taxon>
        <taxon>Moniliophthora</taxon>
    </lineage>
</organism>
<feature type="compositionally biased region" description="Polar residues" evidence="1">
    <location>
        <begin position="13"/>
        <end position="24"/>
    </location>
</feature>
<dbReference type="eggNOG" id="ENOG502SAW1">
    <property type="taxonomic scope" value="Eukaryota"/>
</dbReference>
<evidence type="ECO:0000256" key="1">
    <source>
        <dbReference type="SAM" id="MobiDB-lite"/>
    </source>
</evidence>
<dbReference type="InterPro" id="IPR032675">
    <property type="entry name" value="LRR_dom_sf"/>
</dbReference>
<accession>A0A0W0FT13</accession>
<protein>
    <recommendedName>
        <fullName evidence="4">RNI-like protein</fullName>
    </recommendedName>
</protein>
<dbReference type="PANTHER" id="PTHR13382">
    <property type="entry name" value="MITOCHONDRIAL ATP SYNTHASE COUPLING FACTOR B"/>
    <property type="match status" value="1"/>
</dbReference>
<dbReference type="PANTHER" id="PTHR13382:SF69">
    <property type="entry name" value="FI18408P1"/>
    <property type="match status" value="1"/>
</dbReference>
<evidence type="ECO:0008006" key="4">
    <source>
        <dbReference type="Google" id="ProtNLM"/>
    </source>
</evidence>
<feature type="region of interest" description="Disordered" evidence="1">
    <location>
        <begin position="1"/>
        <end position="70"/>
    </location>
</feature>
<evidence type="ECO:0000313" key="3">
    <source>
        <dbReference type="Proteomes" id="UP000054988"/>
    </source>
</evidence>
<dbReference type="GO" id="GO:0005737">
    <property type="term" value="C:cytoplasm"/>
    <property type="evidence" value="ECO:0007669"/>
    <property type="project" value="TreeGrafter"/>
</dbReference>
<comment type="caution">
    <text evidence="2">The sequence shown here is derived from an EMBL/GenBank/DDBJ whole genome shotgun (WGS) entry which is preliminary data.</text>
</comment>
<sequence>MTSKSKPRKSQGTEKSQPSSSTTTARKRQRTEKSLPAFGAPSTADDQPSLRYNPNDPSSSASSSRTPPVKTIPSLSTLCARCFAAYFVKIRGDEKCWARTSQHLRLVPDVIIPKLFAMLAASHPTFLSHETIVTYFFRGPTLTLNANVLPGVNRNTILSVPRLNSTVRDLELSGFSKMVDDVFASIFTRLRELRTINLRYTHPYKAEIELTINVIRGCTKVGAKTVEAIAKSCPHLRVINLNYTSAPPLPIATLINSCSELEVLKLAGIKSWTDATFSKLAKAIDENARFISMRTLKLRLLGLTDHSLNFLISLFPNLKRLDLSFTLLKRPSILLSEDSPALEKLVLTSTELSAADLLSMVARLPNLKTLSLGALGIQESSKAAINNSSAMTMTDASLRSLTDIITRFENLESVNLAANTKLGTTTKVNGALAYFVRHVGRRCKYLNLSGIYSLRSDDLSGLLRIEDNNSPPVVERLLLNHTRIDDEASPYLGSCHNLITLEVAGTKLTSEGLFPILDGCPQLEHLELTSCRGVPVLDRRQFFDVWENQKNAEV</sequence>
<dbReference type="SUPFAM" id="SSF52047">
    <property type="entry name" value="RNI-like"/>
    <property type="match status" value="1"/>
</dbReference>
<proteinExistence type="predicted"/>
<evidence type="ECO:0000313" key="2">
    <source>
        <dbReference type="EMBL" id="KTB39394.1"/>
    </source>
</evidence>
<dbReference type="InterPro" id="IPR050648">
    <property type="entry name" value="F-box_LRR-repeat"/>
</dbReference>
<dbReference type="EMBL" id="LATX01001682">
    <property type="protein sequence ID" value="KTB39394.1"/>
    <property type="molecule type" value="Genomic_DNA"/>
</dbReference>